<comment type="similarity">
    <text evidence="2">Belongs to the N-acylglucosamine 2-epimerase family.</text>
</comment>
<dbReference type="RefSeq" id="WP_114351949.1">
    <property type="nucleotide sequence ID" value="NZ_QPJJ01000003.1"/>
</dbReference>
<comment type="caution">
    <text evidence="5">The sequence shown here is derived from an EMBL/GenBank/DDBJ whole genome shotgun (WGS) entry which is preliminary data.</text>
</comment>
<dbReference type="EMBL" id="QPJJ01000003">
    <property type="protein sequence ID" value="RCW74840.1"/>
    <property type="molecule type" value="Genomic_DNA"/>
</dbReference>
<dbReference type="EC" id="5.1.3.11" evidence="4"/>
<evidence type="ECO:0000313" key="6">
    <source>
        <dbReference type="Proteomes" id="UP000252585"/>
    </source>
</evidence>
<evidence type="ECO:0000256" key="1">
    <source>
        <dbReference type="ARBA" id="ARBA00001470"/>
    </source>
</evidence>
<sequence>MKALKEEIQTHLEEEILPFWMRLIDETNGGFFGEVDYDLTVNKEADKGGIATARFLWTFSSAYRVTKNPLYKTHATHLYKFLRDKLYDKEYKGIYWLVDYEGKPKDTRKHVYAQSFAVYALSEYYRITKDQEALDLALEIFYLIEEKGYDKTNQAYMEEFDRKWAPTPNEMLSENGLVADITMNTHIHVLEAYTNLYKANPTEYLKKSLITLIEVHYEKIYNKDTKFLGVFFDKNWNVLVDMKSFGHDIEASWLLDEAIKVLGIKNAAYDKMVIDIAYNIAGYAMQKDGSLINEEVGTELDKTRIWWVQAEAMVGYLNAYMHTKDPRFEVLIKNLWEYTKENIVDKREMGEWFWSVEPDGRPTKRSIGEPWKTSYHNGRFCLEFIERVDNK</sequence>
<reference evidence="5 6" key="1">
    <citation type="submission" date="2018-07" db="EMBL/GenBank/DDBJ databases">
        <title>Genomic Encyclopedia of Type Strains, Phase IV (KMG-IV): sequencing the most valuable type-strain genomes for metagenomic binning, comparative biology and taxonomic classification.</title>
        <authorList>
            <person name="Goeker M."/>
        </authorList>
    </citation>
    <scope>NUCLEOTIDE SEQUENCE [LARGE SCALE GENOMIC DNA]</scope>
    <source>
        <strain evidence="5 6">DSM 27696</strain>
    </source>
</reference>
<dbReference type="Proteomes" id="UP000252585">
    <property type="component" value="Unassembled WGS sequence"/>
</dbReference>
<dbReference type="GO" id="GO:0047736">
    <property type="term" value="F:cellobiose epimerase activity"/>
    <property type="evidence" value="ECO:0007669"/>
    <property type="project" value="UniProtKB-UniRule"/>
</dbReference>
<evidence type="ECO:0000313" key="5">
    <source>
        <dbReference type="EMBL" id="RCW74840.1"/>
    </source>
</evidence>
<dbReference type="Gene3D" id="1.50.10.10">
    <property type="match status" value="1"/>
</dbReference>
<dbReference type="HAMAP" id="MF_00929">
    <property type="entry name" value="Cellobiose_2_epim"/>
    <property type="match status" value="1"/>
</dbReference>
<dbReference type="PANTHER" id="PTHR15108">
    <property type="entry name" value="N-ACYLGLUCOSAMINE-2-EPIMERASE"/>
    <property type="match status" value="1"/>
</dbReference>
<dbReference type="InterPro" id="IPR010819">
    <property type="entry name" value="AGE/CE"/>
</dbReference>
<keyword evidence="3 4" id="KW-0413">Isomerase</keyword>
<comment type="function">
    <text evidence="4">Catalyzes the reversible epimerization of cellobiose to 4-O-beta-D-glucopyranosyl-D-mannose (Glc-Man).</text>
</comment>
<proteinExistence type="inferred from homology"/>
<dbReference type="InterPro" id="IPR012341">
    <property type="entry name" value="6hp_glycosidase-like_sf"/>
</dbReference>
<name>A0A368Y3G2_9BACI</name>
<evidence type="ECO:0000256" key="2">
    <source>
        <dbReference type="ARBA" id="ARBA00008558"/>
    </source>
</evidence>
<gene>
    <name evidence="5" type="ORF">DFR57_103136</name>
</gene>
<keyword evidence="6" id="KW-1185">Reference proteome</keyword>
<comment type="similarity">
    <text evidence="4">Belongs to the cellobiose 2-epimerase family.</text>
</comment>
<dbReference type="GO" id="GO:0005975">
    <property type="term" value="P:carbohydrate metabolic process"/>
    <property type="evidence" value="ECO:0007669"/>
    <property type="project" value="InterPro"/>
</dbReference>
<evidence type="ECO:0000256" key="4">
    <source>
        <dbReference type="HAMAP-Rule" id="MF_00929"/>
    </source>
</evidence>
<dbReference type="Pfam" id="PF07221">
    <property type="entry name" value="GlcNAc_2-epim"/>
    <property type="match status" value="1"/>
</dbReference>
<dbReference type="AlphaFoldDB" id="A0A368Y3G2"/>
<comment type="catalytic activity">
    <reaction evidence="1 4">
        <text>D-cellobiose = beta-D-glucosyl-(1-&gt;4)-D-mannopyranose</text>
        <dbReference type="Rhea" id="RHEA:23384"/>
        <dbReference type="ChEBI" id="CHEBI:17057"/>
        <dbReference type="ChEBI" id="CHEBI:47931"/>
        <dbReference type="EC" id="5.1.3.11"/>
    </reaction>
</comment>
<protein>
    <recommendedName>
        <fullName evidence="4">Cellobiose 2-epimerase</fullName>
        <shortName evidence="4">CE</shortName>
        <ecNumber evidence="4">5.1.3.11</ecNumber>
    </recommendedName>
</protein>
<dbReference type="InterPro" id="IPR008928">
    <property type="entry name" value="6-hairpin_glycosidase_sf"/>
</dbReference>
<accession>A0A368Y3G2</accession>
<dbReference type="OrthoDB" id="5141876at2"/>
<dbReference type="InterPro" id="IPR028584">
    <property type="entry name" value="Cellobiose_2_epim"/>
</dbReference>
<dbReference type="SUPFAM" id="SSF48208">
    <property type="entry name" value="Six-hairpin glycosidases"/>
    <property type="match status" value="1"/>
</dbReference>
<evidence type="ECO:0000256" key="3">
    <source>
        <dbReference type="ARBA" id="ARBA00023235"/>
    </source>
</evidence>
<organism evidence="5 6">
    <name type="scientific">Saliterribacillus persicus</name>
    <dbReference type="NCBI Taxonomy" id="930114"/>
    <lineage>
        <taxon>Bacteria</taxon>
        <taxon>Bacillati</taxon>
        <taxon>Bacillota</taxon>
        <taxon>Bacilli</taxon>
        <taxon>Bacillales</taxon>
        <taxon>Bacillaceae</taxon>
        <taxon>Saliterribacillus</taxon>
    </lineage>
</organism>